<proteinExistence type="predicted"/>
<dbReference type="AlphaFoldDB" id="A0A2P2NSP2"/>
<name>A0A2P2NSP2_RHIMU</name>
<sequence>MGLTVLCYFCAAFFLLLLLVSLSILDEVHACG</sequence>
<evidence type="ECO:0000313" key="1">
    <source>
        <dbReference type="EMBL" id="MBX45529.1"/>
    </source>
</evidence>
<dbReference type="EMBL" id="GGEC01065045">
    <property type="protein sequence ID" value="MBX45529.1"/>
    <property type="molecule type" value="Transcribed_RNA"/>
</dbReference>
<protein>
    <submittedName>
        <fullName evidence="1">Uncharacterized protein</fullName>
    </submittedName>
</protein>
<reference evidence="1" key="1">
    <citation type="submission" date="2018-02" db="EMBL/GenBank/DDBJ databases">
        <title>Rhizophora mucronata_Transcriptome.</title>
        <authorList>
            <person name="Meera S.P."/>
            <person name="Sreeshan A."/>
            <person name="Augustine A."/>
        </authorList>
    </citation>
    <scope>NUCLEOTIDE SEQUENCE</scope>
    <source>
        <tissue evidence="1">Leaf</tissue>
    </source>
</reference>
<accession>A0A2P2NSP2</accession>
<organism evidence="1">
    <name type="scientific">Rhizophora mucronata</name>
    <name type="common">Asiatic mangrove</name>
    <dbReference type="NCBI Taxonomy" id="61149"/>
    <lineage>
        <taxon>Eukaryota</taxon>
        <taxon>Viridiplantae</taxon>
        <taxon>Streptophyta</taxon>
        <taxon>Embryophyta</taxon>
        <taxon>Tracheophyta</taxon>
        <taxon>Spermatophyta</taxon>
        <taxon>Magnoliopsida</taxon>
        <taxon>eudicotyledons</taxon>
        <taxon>Gunneridae</taxon>
        <taxon>Pentapetalae</taxon>
        <taxon>rosids</taxon>
        <taxon>fabids</taxon>
        <taxon>Malpighiales</taxon>
        <taxon>Rhizophoraceae</taxon>
        <taxon>Rhizophora</taxon>
    </lineage>
</organism>